<dbReference type="InterPro" id="IPR016024">
    <property type="entry name" value="ARM-type_fold"/>
</dbReference>
<protein>
    <recommendedName>
        <fullName evidence="3">Exportin-1/Importin-beta-like domain-containing protein</fullName>
    </recommendedName>
</protein>
<reference evidence="1 2" key="1">
    <citation type="submission" date="2024-04" db="EMBL/GenBank/DDBJ databases">
        <title>Tritrichomonas musculus Genome.</title>
        <authorList>
            <person name="Alves-Ferreira E."/>
            <person name="Grigg M."/>
            <person name="Lorenzi H."/>
            <person name="Galac M."/>
        </authorList>
    </citation>
    <scope>NUCLEOTIDE SEQUENCE [LARGE SCALE GENOMIC DNA]</scope>
    <source>
        <strain evidence="1 2">EAF2021</strain>
    </source>
</reference>
<evidence type="ECO:0000313" key="1">
    <source>
        <dbReference type="EMBL" id="KAK8891357.1"/>
    </source>
</evidence>
<name>A0ABR2KKG7_9EUKA</name>
<organism evidence="1 2">
    <name type="scientific">Tritrichomonas musculus</name>
    <dbReference type="NCBI Taxonomy" id="1915356"/>
    <lineage>
        <taxon>Eukaryota</taxon>
        <taxon>Metamonada</taxon>
        <taxon>Parabasalia</taxon>
        <taxon>Tritrichomonadida</taxon>
        <taxon>Tritrichomonadidae</taxon>
        <taxon>Tritrichomonas</taxon>
    </lineage>
</organism>
<dbReference type="SUPFAM" id="SSF48371">
    <property type="entry name" value="ARM repeat"/>
    <property type="match status" value="1"/>
</dbReference>
<evidence type="ECO:0000313" key="2">
    <source>
        <dbReference type="Proteomes" id="UP001470230"/>
    </source>
</evidence>
<accession>A0ABR2KKG7</accession>
<proteinExistence type="predicted"/>
<dbReference type="Gene3D" id="1.25.10.10">
    <property type="entry name" value="Leucine-rich Repeat Variant"/>
    <property type="match status" value="1"/>
</dbReference>
<dbReference type="Proteomes" id="UP001470230">
    <property type="component" value="Unassembled WGS sequence"/>
</dbReference>
<evidence type="ECO:0008006" key="3">
    <source>
        <dbReference type="Google" id="ProtNLM"/>
    </source>
</evidence>
<dbReference type="InterPro" id="IPR011989">
    <property type="entry name" value="ARM-like"/>
</dbReference>
<sequence>MEVSKETLEAAAHSMLQGTPSQQQEAVQFFETWQNSNNVLITASRIFLSALTSINQNPNIQDNNFTDSLRFIICCVILEVSSSDSWYKYDRESKNEIRENVLNISYNFSHARNVSEKLDQIVANIAFNEWPENWPDFLPMIKNFLDTHIDIKSNQNIFSENSMHVYRTLFYFLKLISGSTKITLARRSQLLNFFIHNLPNFFNSIFTENSINLNINNINTNLISSQNAYISLESFLEFTSQLFLVIQSDQNITATLSQFLFTTFIEIPSSLIKLYQNTENSSINPNIQQNVINLEKLSATAFNNLSLLLSKSSYLMHLTIPIINLFESINKASGNEQFQSNRFNSSFCEFVCNFLLNIIKPIFDSISIENSPNQNIIAINADNAAQFQELLNLTLVLAPRDHFCDCFWILWNTILAQIAAIGNSNNQPSLEIFKQIVTSLLPLILTSFYETLPCSTILSRLSSPLVASSLANLSKIVPQETITFISSQSPSLSLCYSLGILKNQMLLPKLIESVQFIKNILQSQMPDILTISGILYALSRNAQLIINSSIPDREQLVQILIEFFKKISCSLLLQSDDPDYQETLLLALNHMSTNAPEIFTKDMQFVDILLEVASDPIRIGKDNFSRLCSIIAKVILTTPPQVKDSYIERLTSIASVPLVSTDLNAIVVGTQAAYSIASIAILGQHYITQFLWKPLIAALKTTSAVSDHFLFSDIVSVFASSIRSAPYPKCRKYISQFMEISLQTLSAVKNDENKNKESQPMSEPLNPVSSIFDDLNLTVSVLDAYNMMHQMFREPLDDYRDLFANTFAQTMANNPTSTFFEFFEINDVKENEERPVVECACASLQNPCSKITKAAASLLKKMISRRKDDQFITLWQPKIIHSVFLSLFDQLHNEPIVLVSVINVIYAIYKRHIRNSSLSPSLDQIVVDAICESVGDANVSLHIAESLRFVANSKEEFIQLIKDFLGTYGRMNPVEMKMFDESLSSLSNKSKQDPSSLLPSSNSSNDIVDIRNFSQVHY</sequence>
<keyword evidence="2" id="KW-1185">Reference proteome</keyword>
<dbReference type="EMBL" id="JAPFFF010000004">
    <property type="protein sequence ID" value="KAK8891357.1"/>
    <property type="molecule type" value="Genomic_DNA"/>
</dbReference>
<gene>
    <name evidence="1" type="ORF">M9Y10_028565</name>
</gene>
<comment type="caution">
    <text evidence="1">The sequence shown here is derived from an EMBL/GenBank/DDBJ whole genome shotgun (WGS) entry which is preliminary data.</text>
</comment>